<evidence type="ECO:0000256" key="1">
    <source>
        <dbReference type="SAM" id="Phobius"/>
    </source>
</evidence>
<dbReference type="AlphaFoldDB" id="A0A8S1K9E9"/>
<feature type="transmembrane region" description="Helical" evidence="1">
    <location>
        <begin position="6"/>
        <end position="28"/>
    </location>
</feature>
<accession>A0A8S1K9E9</accession>
<protein>
    <recommendedName>
        <fullName evidence="4">Transmembrane protein</fullName>
    </recommendedName>
</protein>
<keyword evidence="1" id="KW-1133">Transmembrane helix</keyword>
<organism evidence="2 3">
    <name type="scientific">Paramecium primaurelia</name>
    <dbReference type="NCBI Taxonomy" id="5886"/>
    <lineage>
        <taxon>Eukaryota</taxon>
        <taxon>Sar</taxon>
        <taxon>Alveolata</taxon>
        <taxon>Ciliophora</taxon>
        <taxon>Intramacronucleata</taxon>
        <taxon>Oligohymenophorea</taxon>
        <taxon>Peniculida</taxon>
        <taxon>Parameciidae</taxon>
        <taxon>Paramecium</taxon>
    </lineage>
</organism>
<proteinExistence type="predicted"/>
<dbReference type="EMBL" id="CAJJDM010000010">
    <property type="protein sequence ID" value="CAD8049202.1"/>
    <property type="molecule type" value="Genomic_DNA"/>
</dbReference>
<reference evidence="2" key="1">
    <citation type="submission" date="2021-01" db="EMBL/GenBank/DDBJ databases">
        <authorList>
            <consortium name="Genoscope - CEA"/>
            <person name="William W."/>
        </authorList>
    </citation>
    <scope>NUCLEOTIDE SEQUENCE</scope>
</reference>
<evidence type="ECO:0008006" key="4">
    <source>
        <dbReference type="Google" id="ProtNLM"/>
    </source>
</evidence>
<sequence>MVITDYGAYVTILIKTLFLIEQCLNFVLNIFKKAAVSVKVIRVFTVIVMLEKANILAFFNQYEKQGNGLQIDLGMLKELLIQINLFQIKIMRNFVLMEFVIMNLMQELIFIIQINFRMENFLV</sequence>
<keyword evidence="1" id="KW-0472">Membrane</keyword>
<evidence type="ECO:0000313" key="3">
    <source>
        <dbReference type="Proteomes" id="UP000688137"/>
    </source>
</evidence>
<feature type="transmembrane region" description="Helical" evidence="1">
    <location>
        <begin position="94"/>
        <end position="116"/>
    </location>
</feature>
<gene>
    <name evidence="2" type="ORF">PPRIM_AZ9-3.1.T0130316</name>
</gene>
<keyword evidence="1" id="KW-0812">Transmembrane</keyword>
<dbReference type="Proteomes" id="UP000688137">
    <property type="component" value="Unassembled WGS sequence"/>
</dbReference>
<evidence type="ECO:0000313" key="2">
    <source>
        <dbReference type="EMBL" id="CAD8049202.1"/>
    </source>
</evidence>
<keyword evidence="3" id="KW-1185">Reference proteome</keyword>
<comment type="caution">
    <text evidence="2">The sequence shown here is derived from an EMBL/GenBank/DDBJ whole genome shotgun (WGS) entry which is preliminary data.</text>
</comment>
<name>A0A8S1K9E9_PARPR</name>